<proteinExistence type="predicted"/>
<dbReference type="PROSITE" id="PS50943">
    <property type="entry name" value="HTH_CROC1"/>
    <property type="match status" value="1"/>
</dbReference>
<evidence type="ECO:0000313" key="2">
    <source>
        <dbReference type="EMBL" id="CDR07200.1"/>
    </source>
</evidence>
<name>A0A060ZM17_9ACTN</name>
<evidence type="ECO:0000313" key="3">
    <source>
        <dbReference type="EMBL" id="MBP2067173.1"/>
    </source>
</evidence>
<reference evidence="3 4" key="2">
    <citation type="submission" date="2021-03" db="EMBL/GenBank/DDBJ databases">
        <title>Genomic Encyclopedia of Type Strains, Phase IV (KMG-IV): sequencing the most valuable type-strain genomes for metagenomic binning, comparative biology and taxonomic classification.</title>
        <authorList>
            <person name="Goeker M."/>
        </authorList>
    </citation>
    <scope>NUCLEOTIDE SEQUENCE [LARGE SCALE GENOMIC DNA]</scope>
    <source>
        <strain evidence="3 4">DSM 41954</strain>
    </source>
</reference>
<dbReference type="HOGENOM" id="CLU_033540_2_0_11"/>
<protein>
    <submittedName>
        <fullName evidence="2">Helix-turn-helix domain protein</fullName>
    </submittedName>
    <submittedName>
        <fullName evidence="3">Transcriptional regulator with XRE-family HTH domain</fullName>
    </submittedName>
</protein>
<feature type="domain" description="HTH cro/C1-type" evidence="1">
    <location>
        <begin position="13"/>
        <end position="67"/>
    </location>
</feature>
<dbReference type="AlphaFoldDB" id="A0A060ZM17"/>
<dbReference type="Pfam" id="PF13560">
    <property type="entry name" value="HTH_31"/>
    <property type="match status" value="1"/>
</dbReference>
<keyword evidence="4" id="KW-1185">Reference proteome</keyword>
<gene>
    <name evidence="3" type="ORF">J2Z30_008239</name>
    <name evidence="2" type="ORF">SIRAN3948</name>
</gene>
<dbReference type="InterPro" id="IPR010982">
    <property type="entry name" value="Lambda_DNA-bd_dom_sf"/>
</dbReference>
<dbReference type="SMART" id="SM00530">
    <property type="entry name" value="HTH_XRE"/>
    <property type="match status" value="1"/>
</dbReference>
<dbReference type="GO" id="GO:0003677">
    <property type="term" value="F:DNA binding"/>
    <property type="evidence" value="ECO:0007669"/>
    <property type="project" value="InterPro"/>
</dbReference>
<accession>A0A060ZM17</accession>
<dbReference type="InterPro" id="IPR001387">
    <property type="entry name" value="Cro/C1-type_HTH"/>
</dbReference>
<dbReference type="EMBL" id="JAGGLR010000029">
    <property type="protein sequence ID" value="MBP2067173.1"/>
    <property type="molecule type" value="Genomic_DNA"/>
</dbReference>
<dbReference type="RefSeq" id="WP_044570782.1">
    <property type="nucleotide sequence ID" value="NZ_BAABDR010000003.1"/>
</dbReference>
<dbReference type="CDD" id="cd00093">
    <property type="entry name" value="HTH_XRE"/>
    <property type="match status" value="1"/>
</dbReference>
<sequence>MPLPDDEHTGARIAHHRKRAGLTQRGLAQKVPYSYSLLTQVESGHKPASPDLVAAVAKALCIDVTALTGQPYVTELQQDRLAALVRPIREALDLYDLGADPAITPRPTPQLVAAAQALCQQVRATKLYDAALDLPGTMAEITTAAYRTPSSELWAALSSTYRTAHDLAVKLGYYDLSTVALDRMDWAASRASDPLLSAVRQYMRALVYFREGEYTIGQRLVASGQGLLEQSPLSRDRHAVAGQLHLGASIIAARAHDEDAVKNHLTEARSYADRTGEATDVHWLSFGPTNVTVHAVSAHVEMRHYGEALQEAAKVRIPQDWAVSRAAHFYVDQARAQMEAGRSEAALKSIVTARKLAPQQTRYHAGARETIRGLIHLSRRTPDGLDHLAAWVGL</sequence>
<dbReference type="SUPFAM" id="SSF47413">
    <property type="entry name" value="lambda repressor-like DNA-binding domains"/>
    <property type="match status" value="1"/>
</dbReference>
<dbReference type="Proteomes" id="UP000756710">
    <property type="component" value="Unassembled WGS sequence"/>
</dbReference>
<reference evidence="2" key="1">
    <citation type="submission" date="2014-05" db="EMBL/GenBank/DDBJ databases">
        <authorList>
            <person name="Horn Fabian"/>
        </authorList>
    </citation>
    <scope>NUCLEOTIDE SEQUENCE</scope>
</reference>
<dbReference type="EMBL" id="LK022848">
    <property type="protein sequence ID" value="CDR07200.1"/>
    <property type="molecule type" value="Genomic_DNA"/>
</dbReference>
<evidence type="ECO:0000313" key="4">
    <source>
        <dbReference type="Proteomes" id="UP000756710"/>
    </source>
</evidence>
<dbReference type="Gene3D" id="1.10.260.40">
    <property type="entry name" value="lambda repressor-like DNA-binding domains"/>
    <property type="match status" value="1"/>
</dbReference>
<organism evidence="2">
    <name type="scientific">Streptomyces iranensis</name>
    <dbReference type="NCBI Taxonomy" id="576784"/>
    <lineage>
        <taxon>Bacteria</taxon>
        <taxon>Bacillati</taxon>
        <taxon>Actinomycetota</taxon>
        <taxon>Actinomycetes</taxon>
        <taxon>Kitasatosporales</taxon>
        <taxon>Streptomycetaceae</taxon>
        <taxon>Streptomyces</taxon>
        <taxon>Streptomyces violaceusniger group</taxon>
    </lineage>
</organism>
<evidence type="ECO:0000259" key="1">
    <source>
        <dbReference type="PROSITE" id="PS50943"/>
    </source>
</evidence>